<name>A0A513ZVE3_9VIRU</name>
<protein>
    <submittedName>
        <fullName evidence="1">Uncharacterized protein</fullName>
    </submittedName>
</protein>
<keyword evidence="2" id="KW-1185">Reference proteome</keyword>
<evidence type="ECO:0000313" key="1">
    <source>
        <dbReference type="EMBL" id="QDH44663.1"/>
    </source>
</evidence>
<evidence type="ECO:0000313" key="2">
    <source>
        <dbReference type="Proteomes" id="UP000502036"/>
    </source>
</evidence>
<reference evidence="1 2" key="1">
    <citation type="journal article" date="2019" name="Arch. Virol.">
        <title>Full genome sequence of a new polymycovirus infecting Fusarium redolens.</title>
        <authorList>
            <person name="Mahillon M."/>
            <person name="Decroes A."/>
            <person name="Lienard C."/>
            <person name="Bragard C."/>
            <person name="Legreve A."/>
        </authorList>
    </citation>
    <scope>NUCLEOTIDE SEQUENCE [LARGE SCALE GENOMIC DNA]</scope>
    <source>
        <strain evidence="1">FRPV.A63-1</strain>
    </source>
</reference>
<sequence>MQHAGWLSSVQQLTLGCSLGLSFRALLGFSCVNI</sequence>
<proteinExistence type="predicted"/>
<dbReference type="KEGG" id="vg:65246963"/>
<dbReference type="Proteomes" id="UP000502036">
    <property type="component" value="Genome"/>
</dbReference>
<dbReference type="GeneID" id="65246963"/>
<dbReference type="EMBL" id="MK609926">
    <property type="protein sequence ID" value="QDH44663.1"/>
    <property type="molecule type" value="Genomic_RNA"/>
</dbReference>
<dbReference type="RefSeq" id="YP_010086044.1">
    <property type="nucleotide sequence ID" value="NC_055280.1"/>
</dbReference>
<accession>A0A513ZVE3</accession>
<organism evidence="1 2">
    <name type="scientific">Fusarium redolens polymycovirus 1</name>
    <dbReference type="NCBI Taxonomy" id="2546034"/>
    <lineage>
        <taxon>Viruses</taxon>
        <taxon>Riboviria</taxon>
        <taxon>Riboviria incertae sedis</taxon>
        <taxon>Polymycoviridae</taxon>
        <taxon>Polymycovirus</taxon>
        <taxon>Polymycovirus fusarii</taxon>
    </lineage>
</organism>